<dbReference type="AlphaFoldDB" id="A0A438EAQ6"/>
<dbReference type="EMBL" id="QGNW01001343">
    <property type="protein sequence ID" value="RVW44758.1"/>
    <property type="molecule type" value="Genomic_DNA"/>
</dbReference>
<name>A0A438EAQ6_VITVI</name>
<dbReference type="NCBIfam" id="TIGR00756">
    <property type="entry name" value="PPR"/>
    <property type="match status" value="3"/>
</dbReference>
<keyword evidence="2" id="KW-0677">Repeat</keyword>
<proteinExistence type="inferred from homology"/>
<evidence type="ECO:0000256" key="1">
    <source>
        <dbReference type="ARBA" id="ARBA00007626"/>
    </source>
</evidence>
<dbReference type="Pfam" id="PF13041">
    <property type="entry name" value="PPR_2"/>
    <property type="match status" value="1"/>
</dbReference>
<feature type="repeat" description="PPR" evidence="3">
    <location>
        <begin position="20"/>
        <end position="50"/>
    </location>
</feature>
<feature type="repeat" description="PPR" evidence="3">
    <location>
        <begin position="109"/>
        <end position="143"/>
    </location>
</feature>
<gene>
    <name evidence="4" type="primary">VvCHDh000579_1</name>
    <name evidence="4" type="ORF">CK203_081845</name>
</gene>
<evidence type="ECO:0000256" key="2">
    <source>
        <dbReference type="ARBA" id="ARBA00022737"/>
    </source>
</evidence>
<evidence type="ECO:0000313" key="4">
    <source>
        <dbReference type="EMBL" id="RVW44758.1"/>
    </source>
</evidence>
<dbReference type="Pfam" id="PF12854">
    <property type="entry name" value="PPR_1"/>
    <property type="match status" value="1"/>
</dbReference>
<dbReference type="Gene3D" id="1.25.40.10">
    <property type="entry name" value="Tetratricopeptide repeat domain"/>
    <property type="match status" value="2"/>
</dbReference>
<dbReference type="PROSITE" id="PS51375">
    <property type="entry name" value="PPR"/>
    <property type="match status" value="3"/>
</dbReference>
<dbReference type="InterPro" id="IPR011990">
    <property type="entry name" value="TPR-like_helical_dom_sf"/>
</dbReference>
<reference evidence="4 5" key="1">
    <citation type="journal article" date="2018" name="PLoS Genet.">
        <title>Population sequencing reveals clonal diversity and ancestral inbreeding in the grapevine cultivar Chardonnay.</title>
        <authorList>
            <person name="Roach M.J."/>
            <person name="Johnson D.L."/>
            <person name="Bohlmann J."/>
            <person name="van Vuuren H.J."/>
            <person name="Jones S.J."/>
            <person name="Pretorius I.S."/>
            <person name="Schmidt S.A."/>
            <person name="Borneman A.R."/>
        </authorList>
    </citation>
    <scope>NUCLEOTIDE SEQUENCE [LARGE SCALE GENOMIC DNA]</scope>
    <source>
        <strain evidence="5">cv. Chardonnay</strain>
        <tissue evidence="4">Leaf</tissue>
    </source>
</reference>
<sequence>MHYEALGIQDRMERGGVSPDIVTYNSLIYGFCREGRMREALRLFREINGATPNHVTYTTLIDGYCRVNDLEEALRLREVMEVEGLTLVLRYGVCNEVKKKMLEAGLKPDQFTFKALIHGFCKLHEVDSAKEFLFEMLDAGFSPSYSTYSWLVDSYYDQDNKRQL</sequence>
<dbReference type="Proteomes" id="UP000288805">
    <property type="component" value="Unassembled WGS sequence"/>
</dbReference>
<comment type="similarity">
    <text evidence="1">Belongs to the PPR family. P subfamily.</text>
</comment>
<evidence type="ECO:0000313" key="5">
    <source>
        <dbReference type="Proteomes" id="UP000288805"/>
    </source>
</evidence>
<organism evidence="4 5">
    <name type="scientific">Vitis vinifera</name>
    <name type="common">Grape</name>
    <dbReference type="NCBI Taxonomy" id="29760"/>
    <lineage>
        <taxon>Eukaryota</taxon>
        <taxon>Viridiplantae</taxon>
        <taxon>Streptophyta</taxon>
        <taxon>Embryophyta</taxon>
        <taxon>Tracheophyta</taxon>
        <taxon>Spermatophyta</taxon>
        <taxon>Magnoliopsida</taxon>
        <taxon>eudicotyledons</taxon>
        <taxon>Gunneridae</taxon>
        <taxon>Pentapetalae</taxon>
        <taxon>rosids</taxon>
        <taxon>Vitales</taxon>
        <taxon>Vitaceae</taxon>
        <taxon>Viteae</taxon>
        <taxon>Vitis</taxon>
    </lineage>
</organism>
<evidence type="ECO:0000256" key="3">
    <source>
        <dbReference type="PROSITE-ProRule" id="PRU00708"/>
    </source>
</evidence>
<comment type="caution">
    <text evidence="4">The sequence shown here is derived from an EMBL/GenBank/DDBJ whole genome shotgun (WGS) entry which is preliminary data.</text>
</comment>
<feature type="repeat" description="PPR" evidence="3">
    <location>
        <begin position="53"/>
        <end position="87"/>
    </location>
</feature>
<dbReference type="InterPro" id="IPR002885">
    <property type="entry name" value="PPR_rpt"/>
</dbReference>
<protein>
    <submittedName>
        <fullName evidence="4">Pentatricopeptide repeat-containing protein</fullName>
    </submittedName>
</protein>
<dbReference type="PANTHER" id="PTHR47932:SF26">
    <property type="entry name" value="PENTACOTRIPEPTIDE-REPEAT REGION OF PRORP DOMAIN-CONTAINING PROTEIN"/>
    <property type="match status" value="1"/>
</dbReference>
<dbReference type="PANTHER" id="PTHR47932">
    <property type="entry name" value="ATPASE EXPRESSION PROTEIN 3"/>
    <property type="match status" value="1"/>
</dbReference>
<accession>A0A438EAQ6</accession>